<evidence type="ECO:0000259" key="2">
    <source>
        <dbReference type="PROSITE" id="PS51352"/>
    </source>
</evidence>
<name>A0ABP3UL46_9CLOT</name>
<keyword evidence="1" id="KW-1133">Transmembrane helix</keyword>
<dbReference type="PROSITE" id="PS51352">
    <property type="entry name" value="THIOREDOXIN_2"/>
    <property type="match status" value="1"/>
</dbReference>
<dbReference type="EMBL" id="BAAACG010000008">
    <property type="protein sequence ID" value="GAA0737501.1"/>
    <property type="molecule type" value="Genomic_DNA"/>
</dbReference>
<keyword evidence="1" id="KW-0472">Membrane</keyword>
<dbReference type="RefSeq" id="WP_343760207.1">
    <property type="nucleotide sequence ID" value="NZ_BAAACG010000008.1"/>
</dbReference>
<dbReference type="CDD" id="cd02966">
    <property type="entry name" value="TlpA_like_family"/>
    <property type="match status" value="1"/>
</dbReference>
<dbReference type="PROSITE" id="PS00194">
    <property type="entry name" value="THIOREDOXIN_1"/>
    <property type="match status" value="1"/>
</dbReference>
<comment type="caution">
    <text evidence="3">The sequence shown here is derived from an EMBL/GenBank/DDBJ whole genome shotgun (WGS) entry which is preliminary data.</text>
</comment>
<protein>
    <submittedName>
        <fullName evidence="3">TlpA disulfide reductase family protein</fullName>
    </submittedName>
</protein>
<accession>A0ABP3UL46</accession>
<organism evidence="3 4">
    <name type="scientific">Clostridium oceanicum</name>
    <dbReference type="NCBI Taxonomy" id="1543"/>
    <lineage>
        <taxon>Bacteria</taxon>
        <taxon>Bacillati</taxon>
        <taxon>Bacillota</taxon>
        <taxon>Clostridia</taxon>
        <taxon>Eubacteriales</taxon>
        <taxon>Clostridiaceae</taxon>
        <taxon>Clostridium</taxon>
    </lineage>
</organism>
<dbReference type="InterPro" id="IPR000866">
    <property type="entry name" value="AhpC/TSA"/>
</dbReference>
<dbReference type="InterPro" id="IPR050553">
    <property type="entry name" value="Thioredoxin_ResA/DsbE_sf"/>
</dbReference>
<gene>
    <name evidence="3" type="ORF">GCM10008906_13720</name>
</gene>
<dbReference type="Proteomes" id="UP001501510">
    <property type="component" value="Unassembled WGS sequence"/>
</dbReference>
<dbReference type="InterPro" id="IPR013766">
    <property type="entry name" value="Thioredoxin_domain"/>
</dbReference>
<evidence type="ECO:0000313" key="3">
    <source>
        <dbReference type="EMBL" id="GAA0737501.1"/>
    </source>
</evidence>
<feature type="domain" description="Thioredoxin" evidence="2">
    <location>
        <begin position="62"/>
        <end position="207"/>
    </location>
</feature>
<dbReference type="Pfam" id="PF00578">
    <property type="entry name" value="AhpC-TSA"/>
    <property type="match status" value="1"/>
</dbReference>
<proteinExistence type="predicted"/>
<evidence type="ECO:0000313" key="4">
    <source>
        <dbReference type="Proteomes" id="UP001501510"/>
    </source>
</evidence>
<dbReference type="InterPro" id="IPR017937">
    <property type="entry name" value="Thioredoxin_CS"/>
</dbReference>
<reference evidence="4" key="1">
    <citation type="journal article" date="2019" name="Int. J. Syst. Evol. Microbiol.">
        <title>The Global Catalogue of Microorganisms (GCM) 10K type strain sequencing project: providing services to taxonomists for standard genome sequencing and annotation.</title>
        <authorList>
            <consortium name="The Broad Institute Genomics Platform"/>
            <consortium name="The Broad Institute Genome Sequencing Center for Infectious Disease"/>
            <person name="Wu L."/>
            <person name="Ma J."/>
        </authorList>
    </citation>
    <scope>NUCLEOTIDE SEQUENCE [LARGE SCALE GENOMIC DNA]</scope>
    <source>
        <strain evidence="4">JCM 1407</strain>
    </source>
</reference>
<sequence length="207" mass="24419">MNHKKKFIYIFIIFILFIAGGKFSYDYLTNNYEKKKIVDQSIDKEEKTKDDFIDEKKDKEKEEKTNKALDFTVYDIDGKKIKLSQYKGKKAVVVNFWASWCPPCKLEMPYFKNANDKYNKDDVEILMVNLTDGTRETKDKAIDYMKKNNYNLKLLFDLDLDAGRTYQLNTIPRTLFIDKKGNLIKDHNGLITEATLYDTIEKIIDNK</sequence>
<dbReference type="PANTHER" id="PTHR42852">
    <property type="entry name" value="THIOL:DISULFIDE INTERCHANGE PROTEIN DSBE"/>
    <property type="match status" value="1"/>
</dbReference>
<keyword evidence="1" id="KW-0812">Transmembrane</keyword>
<dbReference type="PANTHER" id="PTHR42852:SF17">
    <property type="entry name" value="THIOREDOXIN-LIKE PROTEIN HI_1115"/>
    <property type="match status" value="1"/>
</dbReference>
<evidence type="ECO:0000256" key="1">
    <source>
        <dbReference type="SAM" id="Phobius"/>
    </source>
</evidence>
<dbReference type="Gene3D" id="3.40.30.10">
    <property type="entry name" value="Glutaredoxin"/>
    <property type="match status" value="1"/>
</dbReference>
<dbReference type="InterPro" id="IPR036249">
    <property type="entry name" value="Thioredoxin-like_sf"/>
</dbReference>
<keyword evidence="4" id="KW-1185">Reference proteome</keyword>
<feature type="transmembrane region" description="Helical" evidence="1">
    <location>
        <begin position="7"/>
        <end position="25"/>
    </location>
</feature>
<dbReference type="SUPFAM" id="SSF52833">
    <property type="entry name" value="Thioredoxin-like"/>
    <property type="match status" value="1"/>
</dbReference>